<dbReference type="InterPro" id="IPR036514">
    <property type="entry name" value="SGNH_hydro_sf"/>
</dbReference>
<dbReference type="EMBL" id="JAGDEL010000006">
    <property type="protein sequence ID" value="MBO1512131.1"/>
    <property type="molecule type" value="Genomic_DNA"/>
</dbReference>
<dbReference type="Pfam" id="PF00657">
    <property type="entry name" value="Lipase_GDSL"/>
    <property type="match status" value="1"/>
</dbReference>
<evidence type="ECO:0000256" key="2">
    <source>
        <dbReference type="ARBA" id="ARBA00022801"/>
    </source>
</evidence>
<dbReference type="Proteomes" id="UP000663981">
    <property type="component" value="Unassembled WGS sequence"/>
</dbReference>
<keyword evidence="2" id="KW-0378">Hydrolase</keyword>
<comment type="similarity">
    <text evidence="1">Belongs to the 'GDSL' lipolytic enzyme family.</text>
</comment>
<dbReference type="Gene3D" id="3.40.50.1110">
    <property type="entry name" value="SGNH hydrolase"/>
    <property type="match status" value="1"/>
</dbReference>
<dbReference type="PANTHER" id="PTHR43695:SF1">
    <property type="entry name" value="RHAMNOGALACTURONAN ACETYLESTERASE"/>
    <property type="match status" value="1"/>
</dbReference>
<evidence type="ECO:0000313" key="3">
    <source>
        <dbReference type="EMBL" id="MBO1512131.1"/>
    </source>
</evidence>
<dbReference type="InterPro" id="IPR037459">
    <property type="entry name" value="RhgT-like"/>
</dbReference>
<dbReference type="RefSeq" id="WP_207977828.1">
    <property type="nucleotide sequence ID" value="NZ_JAGDEL010000006.1"/>
</dbReference>
<protein>
    <submittedName>
        <fullName evidence="3">Rhamnogalacturonan acetylesterase</fullName>
    </submittedName>
</protein>
<evidence type="ECO:0000313" key="4">
    <source>
        <dbReference type="Proteomes" id="UP000663981"/>
    </source>
</evidence>
<dbReference type="InterPro" id="IPR001087">
    <property type="entry name" value="GDSL"/>
</dbReference>
<comment type="caution">
    <text evidence="3">The sequence shown here is derived from an EMBL/GenBank/DDBJ whole genome shotgun (WGS) entry which is preliminary data.</text>
</comment>
<name>A0ABS3N1K0_9BACI</name>
<keyword evidence="4" id="KW-1185">Reference proteome</keyword>
<dbReference type="SUPFAM" id="SSF52266">
    <property type="entry name" value="SGNH hydrolase"/>
    <property type="match status" value="1"/>
</dbReference>
<reference evidence="3 4" key="1">
    <citation type="submission" date="2021-03" db="EMBL/GenBank/DDBJ databases">
        <title>Whole genome sequence of Metabacillus bambusae BG109.</title>
        <authorList>
            <person name="Jeong J.W."/>
        </authorList>
    </citation>
    <scope>NUCLEOTIDE SEQUENCE [LARGE SCALE GENOMIC DNA]</scope>
    <source>
        <strain evidence="3 4">BG109</strain>
    </source>
</reference>
<evidence type="ECO:0000256" key="1">
    <source>
        <dbReference type="ARBA" id="ARBA00008668"/>
    </source>
</evidence>
<dbReference type="PANTHER" id="PTHR43695">
    <property type="entry name" value="PUTATIVE (AFU_ORTHOLOGUE AFUA_2G17250)-RELATED"/>
    <property type="match status" value="1"/>
</dbReference>
<dbReference type="CDD" id="cd01821">
    <property type="entry name" value="Rhamnogalacturan_acetylesterase_like"/>
    <property type="match status" value="1"/>
</dbReference>
<gene>
    <name evidence="3" type="ORF">I7822_10690</name>
</gene>
<sequence>MEKNRRRIFLAGDSTVQAYKEMDSKQGGWGEFLNNYLPEEIKVMNHAIGGRSAKTFVEEGKLQRLLEEIHENDYLFIQMGHNDATKTKPERYTEPYTTYKSYLTMYIEGAQKLNAKPILITPVARLNIENGQYKNDFPDYCQAMKQLAEEKNIMLIDLMEKSLSYYKSIGYHHSLQLFMASINDTDFTHFTKKGANEIAKIVAEAMKEIHLEVFED</sequence>
<accession>A0ABS3N1K0</accession>
<organism evidence="3 4">
    <name type="scientific">Metabacillus bambusae</name>
    <dbReference type="NCBI Taxonomy" id="2795218"/>
    <lineage>
        <taxon>Bacteria</taxon>
        <taxon>Bacillati</taxon>
        <taxon>Bacillota</taxon>
        <taxon>Bacilli</taxon>
        <taxon>Bacillales</taxon>
        <taxon>Bacillaceae</taxon>
        <taxon>Metabacillus</taxon>
    </lineage>
</organism>
<proteinExistence type="inferred from homology"/>